<evidence type="ECO:0000313" key="5">
    <source>
        <dbReference type="EMBL" id="KAK1413656.1"/>
    </source>
</evidence>
<comment type="caution">
    <text evidence="5">The sequence shown here is derived from an EMBL/GenBank/DDBJ whole genome shotgun (WGS) entry which is preliminary data.</text>
</comment>
<sequence>MNYHHTTFVKTFHFLKEQVSSPLSAQLLEFCESDLFQETMENPEVASSSNHCHEEESTYAIDPSIPPYMNECLTLVDNNGTTSTTATTTTTVSATAINDFSLMFEDEITQPDLANISNFTNNQYTFSNQDQFDLSSLQNQNRINDPVFPYPHALPNDHGVPVIRPTTLLNTCEEDIIPPMSPSKFMLSNHTLSANYPFLGPSISSHLTASTEAESLFLGNDIQLHEHEFHGDSNSNGIFCTNNLQHSFNSNDLQAFSTESQHFVNGGVSSTTTLASEIASLESESLRVTNKLTSEERKEKINKYMKKRNERNFNKKIKYACRKTLADSRPRVRGRFAKHDEFGENNITNSNHEEDTDEDEQNFNEMMKDEEDRFESSDLLAHMSGVHSFKCNYSIQSWI</sequence>
<dbReference type="GO" id="GO:0005634">
    <property type="term" value="C:nucleus"/>
    <property type="evidence" value="ECO:0007669"/>
    <property type="project" value="UniProtKB-SubCell"/>
</dbReference>
<comment type="subcellular location">
    <subcellularLocation>
        <location evidence="1 3">Nucleus</location>
    </subcellularLocation>
</comment>
<dbReference type="PANTHER" id="PTHR31319">
    <property type="entry name" value="ZINC FINGER PROTEIN CONSTANS-LIKE 4"/>
    <property type="match status" value="1"/>
</dbReference>
<dbReference type="InterPro" id="IPR045281">
    <property type="entry name" value="CONSTANS-like"/>
</dbReference>
<dbReference type="GO" id="GO:0003700">
    <property type="term" value="F:DNA-binding transcription factor activity"/>
    <property type="evidence" value="ECO:0007669"/>
    <property type="project" value="TreeGrafter"/>
</dbReference>
<organism evidence="5 6">
    <name type="scientific">Tagetes erecta</name>
    <name type="common">African marigold</name>
    <dbReference type="NCBI Taxonomy" id="13708"/>
    <lineage>
        <taxon>Eukaryota</taxon>
        <taxon>Viridiplantae</taxon>
        <taxon>Streptophyta</taxon>
        <taxon>Embryophyta</taxon>
        <taxon>Tracheophyta</taxon>
        <taxon>Spermatophyta</taxon>
        <taxon>Magnoliopsida</taxon>
        <taxon>eudicotyledons</taxon>
        <taxon>Gunneridae</taxon>
        <taxon>Pentapetalae</taxon>
        <taxon>asterids</taxon>
        <taxon>campanulids</taxon>
        <taxon>Asterales</taxon>
        <taxon>Asteraceae</taxon>
        <taxon>Asteroideae</taxon>
        <taxon>Heliantheae alliance</taxon>
        <taxon>Tageteae</taxon>
        <taxon>Tagetes</taxon>
    </lineage>
</organism>
<dbReference type="Proteomes" id="UP001229421">
    <property type="component" value="Unassembled WGS sequence"/>
</dbReference>
<name>A0AAD8NMD7_TARER</name>
<reference evidence="5" key="1">
    <citation type="journal article" date="2023" name="bioRxiv">
        <title>Improved chromosome-level genome assembly for marigold (Tagetes erecta).</title>
        <authorList>
            <person name="Jiang F."/>
            <person name="Yuan L."/>
            <person name="Wang S."/>
            <person name="Wang H."/>
            <person name="Xu D."/>
            <person name="Wang A."/>
            <person name="Fan W."/>
        </authorList>
    </citation>
    <scope>NUCLEOTIDE SEQUENCE</scope>
    <source>
        <strain evidence="5">WSJ</strain>
        <tissue evidence="5">Leaf</tissue>
    </source>
</reference>
<accession>A0AAD8NMD7</accession>
<dbReference type="EMBL" id="JAUHHV010000009">
    <property type="protein sequence ID" value="KAK1413656.1"/>
    <property type="molecule type" value="Genomic_DNA"/>
</dbReference>
<evidence type="ECO:0000256" key="2">
    <source>
        <dbReference type="ARBA" id="ARBA00023242"/>
    </source>
</evidence>
<dbReference type="GO" id="GO:0009909">
    <property type="term" value="P:regulation of flower development"/>
    <property type="evidence" value="ECO:0007669"/>
    <property type="project" value="InterPro"/>
</dbReference>
<gene>
    <name evidence="5" type="ORF">QVD17_35432</name>
</gene>
<dbReference type="PANTHER" id="PTHR31319:SF110">
    <property type="entry name" value="CCT MOTIF FAMILY PROTEIN"/>
    <property type="match status" value="1"/>
</dbReference>
<evidence type="ECO:0000256" key="3">
    <source>
        <dbReference type="PROSITE-ProRule" id="PRU00357"/>
    </source>
</evidence>
<dbReference type="PROSITE" id="PS51017">
    <property type="entry name" value="CCT"/>
    <property type="match status" value="1"/>
</dbReference>
<protein>
    <recommendedName>
        <fullName evidence="4">CCT domain-containing protein</fullName>
    </recommendedName>
</protein>
<evidence type="ECO:0000256" key="1">
    <source>
        <dbReference type="ARBA" id="ARBA00004123"/>
    </source>
</evidence>
<keyword evidence="6" id="KW-1185">Reference proteome</keyword>
<dbReference type="InterPro" id="IPR010402">
    <property type="entry name" value="CCT_domain"/>
</dbReference>
<feature type="domain" description="CCT" evidence="4">
    <location>
        <begin position="297"/>
        <end position="339"/>
    </location>
</feature>
<keyword evidence="2 3" id="KW-0539">Nucleus</keyword>
<proteinExistence type="predicted"/>
<evidence type="ECO:0000313" key="6">
    <source>
        <dbReference type="Proteomes" id="UP001229421"/>
    </source>
</evidence>
<evidence type="ECO:0000259" key="4">
    <source>
        <dbReference type="PROSITE" id="PS51017"/>
    </source>
</evidence>
<dbReference type="AlphaFoldDB" id="A0AAD8NMD7"/>
<dbReference type="Pfam" id="PF06203">
    <property type="entry name" value="CCT"/>
    <property type="match status" value="1"/>
</dbReference>